<proteinExistence type="predicted"/>
<sequence>MLKHDIELGGSLFTHRKSHVHLRTKVATTILCKNADHHASWSDEMLQPCRLWLPRARAFRLSLQLRVADDVDLTPIFSQDVDSIITDLIEGAELWAQLGYDASQVERQRLERHGGERCLKVDFEIHSHRDIDTQSWCPAGTLSWNLQSVQVSLHFTGDRRLDAVPREGTSKLVQEHIRCHLQSFGSGDPVGKPQSSSVTGDELSDFQRPAGPTAHSTAMHFQSSNRVHLKQRIPDQTLLDEDVFSALLDVGFRTSICPKPIRPGAGVQCLMDQDGYHLCDVAPTTFALNYLQRLKEQSQFIPGISRLLQNFVTLASSSKSGSDPSYQGPYSNGIPGQGPEGLQTHLWHLLRNGVRNHESSRRLHPLKWSDRVRVSDSMLIFPHVFSRSSHVEPQDEACLQSESGSCEAIGEDDLLDFHLDLDHQANIPWNAIPVVTAAAVKGGDRLPREGLHDGNGVQRVVEIYGFPFEGEAATSPLQHESRKYSKSVSQMSDVSMLLPCERPMKDGRIIGQPQAIGGTSWLTQNVIRMHPLRQQQHQHDEVDLQRSARKRHSLYERPDLGWWSDTSDASDLPLEEEQYRNSHLDDACLISLCPSEKARVHDCLDLQHDPGEERLPASVSPMSTRQTREGSSGSLAEVIGNDHLLWHMWKRRASVAPRGEEDITDMKTLFATDPDMKLFSSRWDLDPSDLSSSSNEDPMLQETTYNQSPRDKANSPMTPNSERRSYFGPPRSPSSSGYVGRSSADPKRRSSLIKRFTWGGRQNTPQAPGLDGSKLDQRAMEVKRRKTMDDYEMMDREASNDDSGDMLF</sequence>
<name>A0A0D2GF30_9EURO</name>
<feature type="compositionally biased region" description="Basic and acidic residues" evidence="1">
    <location>
        <begin position="773"/>
        <end position="799"/>
    </location>
</feature>
<dbReference type="Proteomes" id="UP000054266">
    <property type="component" value="Unassembled WGS sequence"/>
</dbReference>
<gene>
    <name evidence="2" type="ORF">PV04_03039</name>
</gene>
<dbReference type="STRING" id="5601.A0A0D2GF30"/>
<feature type="compositionally biased region" description="Polar residues" evidence="1">
    <location>
        <begin position="620"/>
        <end position="633"/>
    </location>
</feature>
<keyword evidence="3" id="KW-1185">Reference proteome</keyword>
<evidence type="ECO:0000313" key="2">
    <source>
        <dbReference type="EMBL" id="KIW70799.1"/>
    </source>
</evidence>
<feature type="region of interest" description="Disordered" evidence="1">
    <location>
        <begin position="184"/>
        <end position="216"/>
    </location>
</feature>
<evidence type="ECO:0000256" key="1">
    <source>
        <dbReference type="SAM" id="MobiDB-lite"/>
    </source>
</evidence>
<protein>
    <submittedName>
        <fullName evidence="2">Uncharacterized protein</fullName>
    </submittedName>
</protein>
<dbReference type="EMBL" id="KN846957">
    <property type="protein sequence ID" value="KIW70799.1"/>
    <property type="molecule type" value="Genomic_DNA"/>
</dbReference>
<organism evidence="2 3">
    <name type="scientific">Phialophora macrospora</name>
    <dbReference type="NCBI Taxonomy" id="1851006"/>
    <lineage>
        <taxon>Eukaryota</taxon>
        <taxon>Fungi</taxon>
        <taxon>Dikarya</taxon>
        <taxon>Ascomycota</taxon>
        <taxon>Pezizomycotina</taxon>
        <taxon>Eurotiomycetes</taxon>
        <taxon>Chaetothyriomycetidae</taxon>
        <taxon>Chaetothyriales</taxon>
        <taxon>Herpotrichiellaceae</taxon>
        <taxon>Phialophora</taxon>
    </lineage>
</organism>
<dbReference type="AlphaFoldDB" id="A0A0D2GF30"/>
<evidence type="ECO:0000313" key="3">
    <source>
        <dbReference type="Proteomes" id="UP000054266"/>
    </source>
</evidence>
<feature type="region of interest" description="Disordered" evidence="1">
    <location>
        <begin position="611"/>
        <end position="633"/>
    </location>
</feature>
<accession>A0A0D2GF30</accession>
<feature type="region of interest" description="Disordered" evidence="1">
    <location>
        <begin position="686"/>
        <end position="808"/>
    </location>
</feature>
<feature type="compositionally biased region" description="Low complexity" evidence="1">
    <location>
        <begin position="726"/>
        <end position="743"/>
    </location>
</feature>
<reference evidence="2 3" key="1">
    <citation type="submission" date="2015-01" db="EMBL/GenBank/DDBJ databases">
        <title>The Genome Sequence of Capronia semiimmersa CBS27337.</title>
        <authorList>
            <consortium name="The Broad Institute Genomics Platform"/>
            <person name="Cuomo C."/>
            <person name="de Hoog S."/>
            <person name="Gorbushina A."/>
            <person name="Stielow B."/>
            <person name="Teixiera M."/>
            <person name="Abouelleil A."/>
            <person name="Chapman S.B."/>
            <person name="Priest M."/>
            <person name="Young S.K."/>
            <person name="Wortman J."/>
            <person name="Nusbaum C."/>
            <person name="Birren B."/>
        </authorList>
    </citation>
    <scope>NUCLEOTIDE SEQUENCE [LARGE SCALE GENOMIC DNA]</scope>
    <source>
        <strain evidence="2 3">CBS 27337</strain>
    </source>
</reference>